<evidence type="ECO:0000313" key="1">
    <source>
        <dbReference type="EMBL" id="AZA82173.1"/>
    </source>
</evidence>
<accession>A0A3G6RKJ5</accession>
<sequence length="89" mass="10346">MSIKNIAAKIPDEVRSQVLLTESDIISNTVAVWDNSNMQKLLKIWHTFIEPGKEVTSCPICLRNILTNFNQMKPFLIELENEYQKLQRL</sequence>
<dbReference type="RefSeq" id="WP_103291488.1">
    <property type="nucleotide sequence ID" value="NZ_CP033924.1"/>
</dbReference>
<dbReference type="EMBL" id="CP033924">
    <property type="protein sequence ID" value="AZA82173.1"/>
    <property type="molecule type" value="Genomic_DNA"/>
</dbReference>
<dbReference type="AlphaFoldDB" id="A0A3G6RKJ5"/>
<dbReference type="Proteomes" id="UP000236262">
    <property type="component" value="Unassembled WGS sequence"/>
</dbReference>
<dbReference type="EMBL" id="PPEH01000003">
    <property type="protein sequence ID" value="PNW14151.1"/>
    <property type="molecule type" value="Genomic_DNA"/>
</dbReference>
<dbReference type="KEGG" id="clac:EG342_09780"/>
<evidence type="ECO:0000313" key="3">
    <source>
        <dbReference type="Proteomes" id="UP000236262"/>
    </source>
</evidence>
<dbReference type="OrthoDB" id="1265262at2"/>
<gene>
    <name evidence="2" type="ORF">C1637_09920</name>
    <name evidence="1" type="ORF">EG342_09780</name>
</gene>
<dbReference type="Proteomes" id="UP000279972">
    <property type="component" value="Chromosome"/>
</dbReference>
<evidence type="ECO:0000313" key="2">
    <source>
        <dbReference type="EMBL" id="PNW14151.1"/>
    </source>
</evidence>
<keyword evidence="4" id="KW-1185">Reference proteome</keyword>
<evidence type="ECO:0000313" key="4">
    <source>
        <dbReference type="Proteomes" id="UP000279972"/>
    </source>
</evidence>
<protein>
    <submittedName>
        <fullName evidence="2">Uncharacterized protein</fullName>
    </submittedName>
</protein>
<proteinExistence type="predicted"/>
<name>A0A3G6RKJ5_CHRLC</name>
<reference evidence="1 4" key="2">
    <citation type="submission" date="2018-11" db="EMBL/GenBank/DDBJ databases">
        <title>Proposal to divide the Flavobacteriaceae and reorganize its genera based on Amino Acid Identity values calculated from whole genome sequences.</title>
        <authorList>
            <person name="Nicholson A.C."/>
            <person name="Gulvik C.A."/>
            <person name="Whitney A.M."/>
            <person name="Humrighouse B.W."/>
            <person name="Bell M."/>
            <person name="Holmes B."/>
            <person name="Steigerwalt A.G."/>
            <person name="Villarma A."/>
            <person name="Sheth M."/>
            <person name="Batra D."/>
            <person name="Pryor J."/>
            <person name="Bernardet J.-F."/>
            <person name="Hugo C."/>
            <person name="Kampfer P."/>
            <person name="Newman J."/>
            <person name="McQuiston J.R."/>
        </authorList>
    </citation>
    <scope>NUCLEOTIDE SEQUENCE [LARGE SCALE GENOMIC DNA]</scope>
    <source>
        <strain evidence="1 4">KC_1864</strain>
    </source>
</reference>
<organism evidence="2 3">
    <name type="scientific">Chryseobacterium lactis</name>
    <dbReference type="NCBI Taxonomy" id="1241981"/>
    <lineage>
        <taxon>Bacteria</taxon>
        <taxon>Pseudomonadati</taxon>
        <taxon>Bacteroidota</taxon>
        <taxon>Flavobacteriia</taxon>
        <taxon>Flavobacteriales</taxon>
        <taxon>Weeksellaceae</taxon>
        <taxon>Chryseobacterium group</taxon>
        <taxon>Chryseobacterium</taxon>
    </lineage>
</organism>
<reference evidence="2 3" key="1">
    <citation type="submission" date="2018-01" db="EMBL/GenBank/DDBJ databases">
        <title>Draft genome sequences of Chryseobacterium lactis NCTC11390, Chryseobacterium oncorhynchi 701B-08, and Chryseobacterium viscerum 687B-08.</title>
        <authorList>
            <person name="Jeong J.-J."/>
            <person name="Lee Y.J."/>
            <person name="Park B."/>
            <person name="Choi I.-G."/>
            <person name="Kim K.D."/>
        </authorList>
    </citation>
    <scope>NUCLEOTIDE SEQUENCE [LARGE SCALE GENOMIC DNA]</scope>
    <source>
        <strain evidence="2 3">NCTC11390</strain>
    </source>
</reference>